<gene>
    <name evidence="4" type="ORF">BM477_05450</name>
</gene>
<accession>A0A1Q5PM68</accession>
<dbReference type="RefSeq" id="WP_075361677.1">
    <property type="nucleotide sequence ID" value="NZ_MPDM01000005.1"/>
</dbReference>
<organism evidence="4 5">
    <name type="scientific">Boudabousia marimammalium</name>
    <dbReference type="NCBI Taxonomy" id="156892"/>
    <lineage>
        <taxon>Bacteria</taxon>
        <taxon>Bacillati</taxon>
        <taxon>Actinomycetota</taxon>
        <taxon>Actinomycetes</taxon>
        <taxon>Actinomycetales</taxon>
        <taxon>Actinomycetaceae</taxon>
        <taxon>Boudabousia</taxon>
    </lineage>
</organism>
<keyword evidence="2" id="KW-0472">Membrane</keyword>
<evidence type="ECO:0000313" key="5">
    <source>
        <dbReference type="Proteomes" id="UP000186465"/>
    </source>
</evidence>
<feature type="domain" description="LytR/CpsA/Psr regulator C-terminal" evidence="3">
    <location>
        <begin position="81"/>
        <end position="168"/>
    </location>
</feature>
<name>A0A1Q5PM68_9ACTO</name>
<reference evidence="5" key="1">
    <citation type="submission" date="2016-11" db="EMBL/GenBank/DDBJ databases">
        <title>Actinomyces gypaetusis sp. nov. isolated from Gypaetus barbatus in Qinghai Tibet Plateau China.</title>
        <authorList>
            <person name="Meng X."/>
        </authorList>
    </citation>
    <scope>NUCLEOTIDE SEQUENCE [LARGE SCALE GENOMIC DNA]</scope>
    <source>
        <strain evidence="5">DSM 15383</strain>
    </source>
</reference>
<dbReference type="Gene3D" id="3.30.70.2390">
    <property type="match status" value="1"/>
</dbReference>
<feature type="compositionally biased region" description="Pro residues" evidence="1">
    <location>
        <begin position="223"/>
        <end position="232"/>
    </location>
</feature>
<dbReference type="OrthoDB" id="3267444at2"/>
<evidence type="ECO:0000256" key="1">
    <source>
        <dbReference type="SAM" id="MobiDB-lite"/>
    </source>
</evidence>
<keyword evidence="5" id="KW-1185">Reference proteome</keyword>
<feature type="transmembrane region" description="Helical" evidence="2">
    <location>
        <begin position="21"/>
        <end position="42"/>
    </location>
</feature>
<evidence type="ECO:0000259" key="3">
    <source>
        <dbReference type="Pfam" id="PF13399"/>
    </source>
</evidence>
<keyword evidence="2" id="KW-0812">Transmembrane</keyword>
<sequence>MSTANQNPREQYREALARRRATTFLVLFIALLVILLSGILFATNTIKAPFNPAFKHGPITPTYFTTPCLPDTTNPVELDKLTVNVYNTTEQSGLAGTVAKQLKERKITVATVSNSSVTVTGAAEIRTSVHSLQEAYTLAEMIPNSVVVLVRTDPKHPRQLSLLLGDDYDQIVEKEAYEGYDPDRFLNSPAECVPVDSIFVKNELQNLLSGADTNEGTPSSPEGTPPTPEQAG</sequence>
<protein>
    <recommendedName>
        <fullName evidence="3">LytR/CpsA/Psr regulator C-terminal domain-containing protein</fullName>
    </recommendedName>
</protein>
<dbReference type="Proteomes" id="UP000186465">
    <property type="component" value="Unassembled WGS sequence"/>
</dbReference>
<dbReference type="Pfam" id="PF13399">
    <property type="entry name" value="LytR_C"/>
    <property type="match status" value="1"/>
</dbReference>
<dbReference type="AlphaFoldDB" id="A0A1Q5PM68"/>
<keyword evidence="2" id="KW-1133">Transmembrane helix</keyword>
<evidence type="ECO:0000313" key="4">
    <source>
        <dbReference type="EMBL" id="OKL48648.1"/>
    </source>
</evidence>
<proteinExistence type="predicted"/>
<feature type="region of interest" description="Disordered" evidence="1">
    <location>
        <begin position="207"/>
        <end position="232"/>
    </location>
</feature>
<evidence type="ECO:0000256" key="2">
    <source>
        <dbReference type="SAM" id="Phobius"/>
    </source>
</evidence>
<dbReference type="EMBL" id="MPDM01000005">
    <property type="protein sequence ID" value="OKL48648.1"/>
    <property type="molecule type" value="Genomic_DNA"/>
</dbReference>
<dbReference type="STRING" id="156892.BM477_05450"/>
<comment type="caution">
    <text evidence="4">The sequence shown here is derived from an EMBL/GenBank/DDBJ whole genome shotgun (WGS) entry which is preliminary data.</text>
</comment>
<dbReference type="InterPro" id="IPR027381">
    <property type="entry name" value="LytR/CpsA/Psr_C"/>
</dbReference>